<evidence type="ECO:0000256" key="1">
    <source>
        <dbReference type="SAM" id="SignalP"/>
    </source>
</evidence>
<protein>
    <submittedName>
        <fullName evidence="2">Uncharacterized protein</fullName>
    </submittedName>
</protein>
<dbReference type="AlphaFoldDB" id="V6DG37"/>
<name>V6DG37_9BACT</name>
<gene>
    <name evidence="2" type="ORF">BABL1_gene_494</name>
</gene>
<proteinExistence type="predicted"/>
<keyword evidence="1" id="KW-0732">Signal</keyword>
<keyword evidence="3" id="KW-1185">Reference proteome</keyword>
<accession>V6DG37</accession>
<dbReference type="HOGENOM" id="CLU_2786079_0_0_7"/>
<dbReference type="Proteomes" id="UP000018769">
    <property type="component" value="Chromosome I"/>
</dbReference>
<dbReference type="KEGG" id="dpb:BABL1_gene_494"/>
<dbReference type="RefSeq" id="WP_023791790.1">
    <property type="nucleotide sequence ID" value="NC_023003.1"/>
</dbReference>
<organism evidence="2 3">
    <name type="scientific">Candidatus Babela massiliensis</name>
    <dbReference type="NCBI Taxonomy" id="673862"/>
    <lineage>
        <taxon>Bacteria</taxon>
        <taxon>Candidatus Babelota</taxon>
        <taxon>Candidatus Babeliae</taxon>
        <taxon>Candidatus Babeliales</taxon>
        <taxon>Candidatus Babeliaceae</taxon>
        <taxon>Candidatus Babela</taxon>
    </lineage>
</organism>
<reference evidence="2 3" key="1">
    <citation type="journal article" date="2015" name="Biol. Direct">
        <title>Babela massiliensis, a representative of a widespread bacterial phylum with unusual adaptations to parasitism in amoebae.</title>
        <authorList>
            <person name="Pagnier I."/>
            <person name="Yutin N."/>
            <person name="Croce O."/>
            <person name="Makarova K.S."/>
            <person name="Wolf Y.I."/>
            <person name="Benamar S."/>
            <person name="Raoult D."/>
            <person name="Koonin E.V."/>
            <person name="La Scola B."/>
        </authorList>
    </citation>
    <scope>NUCLEOTIDE SEQUENCE [LARGE SCALE GENOMIC DNA]</scope>
    <source>
        <strain evidence="3">BABL1</strain>
    </source>
</reference>
<feature type="signal peptide" evidence="1">
    <location>
        <begin position="1"/>
        <end position="20"/>
    </location>
</feature>
<evidence type="ECO:0000313" key="3">
    <source>
        <dbReference type="Proteomes" id="UP000018769"/>
    </source>
</evidence>
<sequence>MKKALLSLLLVISGTASTQASVFGLLGSTFRTVGGVVTGTFDMATETVGIVIPGVDREDREAMQCCCN</sequence>
<evidence type="ECO:0000313" key="2">
    <source>
        <dbReference type="EMBL" id="CDK30525.1"/>
    </source>
</evidence>
<feature type="chain" id="PRO_5004744513" evidence="1">
    <location>
        <begin position="21"/>
        <end position="68"/>
    </location>
</feature>
<dbReference type="EMBL" id="HG793133">
    <property type="protein sequence ID" value="CDK30525.1"/>
    <property type="molecule type" value="Genomic_DNA"/>
</dbReference>